<reference evidence="18 19" key="1">
    <citation type="submission" date="2016-03" db="EMBL/GenBank/DDBJ databases">
        <title>Trachymyrmex septentrionalis WGS genome.</title>
        <authorList>
            <person name="Nygaard S."/>
            <person name="Hu H."/>
            <person name="Boomsma J."/>
            <person name="Zhang G."/>
        </authorList>
    </citation>
    <scope>NUCLEOTIDE SEQUENCE [LARGE SCALE GENOMIC DNA]</scope>
    <source>
        <strain evidence="18">Tsep2-gDNA-1</strain>
        <tissue evidence="18">Whole body</tissue>
    </source>
</reference>
<accession>A0A151K1D3</accession>
<comment type="cofactor">
    <cofactor evidence="15">
        <name>Ca(2+)</name>
        <dbReference type="ChEBI" id="CHEBI:29108"/>
    </cofactor>
    <text evidence="15">Can bind about 5 Ca(2+) ions per subunit.</text>
</comment>
<evidence type="ECO:0000256" key="9">
    <source>
        <dbReference type="ARBA" id="ARBA00022833"/>
    </source>
</evidence>
<feature type="binding site" evidence="15">
    <location>
        <position position="1113"/>
    </location>
    <ligand>
        <name>Zn(2+)</name>
        <dbReference type="ChEBI" id="CHEBI:29105"/>
        <label>1</label>
    </ligand>
</feature>
<evidence type="ECO:0000256" key="12">
    <source>
        <dbReference type="ARBA" id="ARBA00023170"/>
    </source>
</evidence>
<keyword evidence="11 16" id="KW-0472">Membrane</keyword>
<dbReference type="SUPFAM" id="SSF55486">
    <property type="entry name" value="Metalloproteases ('zincins'), catalytic domain"/>
    <property type="match status" value="1"/>
</dbReference>
<evidence type="ECO:0000256" key="1">
    <source>
        <dbReference type="ARBA" id="ARBA00004141"/>
    </source>
</evidence>
<dbReference type="InterPro" id="IPR004117">
    <property type="entry name" value="7tm6_olfct_rcpt"/>
</dbReference>
<dbReference type="InterPro" id="IPR006026">
    <property type="entry name" value="Peptidase_Metallo"/>
</dbReference>
<dbReference type="Proteomes" id="UP000078541">
    <property type="component" value="Unassembled WGS sequence"/>
</dbReference>
<comment type="cofactor">
    <cofactor evidence="15">
        <name>Zn(2+)</name>
        <dbReference type="ChEBI" id="CHEBI:29105"/>
    </cofactor>
    <text evidence="15">Binds 2 Zn(2+) ions per subunit.</text>
</comment>
<evidence type="ECO:0000256" key="6">
    <source>
        <dbReference type="ARBA" id="ARBA00022723"/>
    </source>
</evidence>
<dbReference type="GO" id="GO:0006508">
    <property type="term" value="P:proteolysis"/>
    <property type="evidence" value="ECO:0007669"/>
    <property type="project" value="UniProtKB-KW"/>
</dbReference>
<dbReference type="STRING" id="34720.A0A151K1D3"/>
<dbReference type="GO" id="GO:0008270">
    <property type="term" value="F:zinc ion binding"/>
    <property type="evidence" value="ECO:0007669"/>
    <property type="project" value="InterPro"/>
</dbReference>
<name>A0A151K1D3_9HYME</name>
<keyword evidence="6 15" id="KW-0479">Metal-binding</keyword>
<dbReference type="SUPFAM" id="SSF50923">
    <property type="entry name" value="Hemopexin-like domain"/>
    <property type="match status" value="1"/>
</dbReference>
<dbReference type="GO" id="GO:0004222">
    <property type="term" value="F:metalloendopeptidase activity"/>
    <property type="evidence" value="ECO:0007669"/>
    <property type="project" value="InterPro"/>
</dbReference>
<keyword evidence="10 16" id="KW-1133">Transmembrane helix</keyword>
<keyword evidence="15" id="KW-0106">Calcium</keyword>
<dbReference type="Pfam" id="PF02949">
    <property type="entry name" value="7tm_6"/>
    <property type="match status" value="1"/>
</dbReference>
<feature type="transmembrane region" description="Helical" evidence="16">
    <location>
        <begin position="274"/>
        <end position="296"/>
    </location>
</feature>
<feature type="binding site" evidence="15">
    <location>
        <position position="1122"/>
    </location>
    <ligand>
        <name>Ca(2+)</name>
        <dbReference type="ChEBI" id="CHEBI:29108"/>
        <label>2</label>
    </ligand>
</feature>
<feature type="binding site" evidence="15">
    <location>
        <position position="1163"/>
    </location>
    <ligand>
        <name>Zn(2+)</name>
        <dbReference type="ChEBI" id="CHEBI:29105"/>
        <label>2</label>
        <note>catalytic</note>
    </ligand>
</feature>
<dbReference type="InterPro" id="IPR021190">
    <property type="entry name" value="Pept_M10A"/>
</dbReference>
<keyword evidence="9 15" id="KW-0862">Zinc</keyword>
<evidence type="ECO:0000313" key="19">
    <source>
        <dbReference type="Proteomes" id="UP000078541"/>
    </source>
</evidence>
<evidence type="ECO:0000256" key="11">
    <source>
        <dbReference type="ARBA" id="ARBA00023136"/>
    </source>
</evidence>
<dbReference type="InterPro" id="IPR024079">
    <property type="entry name" value="MetalloPept_cat_dom_sf"/>
</dbReference>
<dbReference type="GO" id="GO:0007165">
    <property type="term" value="P:signal transduction"/>
    <property type="evidence" value="ECO:0007669"/>
    <property type="project" value="UniProtKB-KW"/>
</dbReference>
<evidence type="ECO:0000256" key="7">
    <source>
        <dbReference type="ARBA" id="ARBA00022725"/>
    </source>
</evidence>
<keyword evidence="7" id="KW-0552">Olfaction</keyword>
<feature type="transmembrane region" description="Helical" evidence="16">
    <location>
        <begin position="71"/>
        <end position="87"/>
    </location>
</feature>
<feature type="binding site" evidence="15">
    <location>
        <position position="1105"/>
    </location>
    <ligand>
        <name>Ca(2+)</name>
        <dbReference type="ChEBI" id="CHEBI:29108"/>
        <label>3</label>
    </ligand>
</feature>
<comment type="similarity">
    <text evidence="2">Belongs to the peptidase M10A family.</text>
</comment>
<gene>
    <name evidence="18" type="ORF">ALC56_01386</name>
</gene>
<dbReference type="EMBL" id="KQ981253">
    <property type="protein sequence ID" value="KYN44203.1"/>
    <property type="molecule type" value="Genomic_DNA"/>
</dbReference>
<sequence>MNFENVNLLNSRVNMLSGNLLPIASDNSRFSIIWRTYSVVIWLIQLTHTIALIFGIIMASKENGLKGSTHTILLTVEASFMLIRLYSGKKLMEEMIQKMNAILQNTDEIMKDIVKSAIKPIIVPFIIYGVISVISIIIYHAKQPIVLVFEKFIFFYVNCNLPATFSSEPFSSSAMISSTILKIVGTIYLFLKKFGMDVYMMHLVLMLTAQYRYTATKLAILFRDLQIYDKSRKEHYSMENRWTERELRKLCLHQNIVLNMSFILKKLLSVNFSLLYINNVLRFCFIGIILSTVPLMNIAEGISVTIFGIGTLTQFFVLCSSVQTLSDASTKITDKAFDEGWYQLGPSLKRIFILLIISNNLECKIAAIGKFNLSLPSFMTKNNTHAKKLGSRLYYYFGINKTLNNMCNKQNVVVKQNKEILLAANIIPNFNIINNVPIDYMHCVLLGGTKSFFCTIINIPCEFSRKTRPIIECKRYKANKFRLLLLYTGSILKQYKKYETINYCIKNLSRLVSSQINGKKNKKFFGRCLHYFSINEKLQLHVMDCGKMNDCVIRLPSVESGSNLGTTAIRSVPFIVYADLECVLWKMESDKEYMSSSYQRYKVFSIGCSYYEALSSYQFRRDKDCIAWFARQLNDLAHRMKNIISANVLMETLSKEQWEAYRSATRCHICEKSFASDDMRVCDHCHLTDRYRGPAHSNCNLNYKNSLYIPIVFRNLSGYDAHFIIKEIVTMYDGRVDVLPITKEKYISFTKHVDSIKDKTENNFQKNYSLIYRVECEDVYKTMKRDIAKFDTSDYPTDNMYGMPLANKKAPGLMKDENNGAIMIEFVGLKAKMYAVRVDDKKDTKKVKSVKSNVVARMITFDDYMRCLNEEIKMTRRQSCILSKLHEVYTKSESKIALSPYDDTSYRTRRRRYSYDAYFIIKDIANSFEDKVELLPITKENYISFTKYVKDAAKCKWGKNCVKLRFVDSFKFLNTSLEKLVSYLDRSKLKITRSEFLNLDAENFDLLMRKGVFSYEYIDSVDKLNKTSLPPRELFYSLLTDETVSDDDYPHATNVWRRFYIITKSNFHSKERKTLNPDILISYRSGTHTYAHRKRNEEICSTSFDGPGGVLAHAFYPSNVSNYTAEIHVDKFRLIFDSPSYLNEKPAVNKEYLLNTLTHEIGHALKLSHSLREDSIMFTFSSKYNNNNKIVKLNVEDILAIQQLYEIKNPRLTTTTTRTVLNSYMNFLSDNFFLSAAYQRPSGEIVLFVNNMIYMVDYPSFKLKEGWPERLSSLGFPTNILIKTVVNTNRGQTYAIFDNNNVTQIDECSMSVCSYQSLQTIFLRIPSAPTLTFRYMDGNIYFAKKQQFYKFNENCNRDWYI</sequence>
<evidence type="ECO:0000256" key="13">
    <source>
        <dbReference type="ARBA" id="ARBA00023224"/>
    </source>
</evidence>
<evidence type="ECO:0000313" key="18">
    <source>
        <dbReference type="EMBL" id="KYN44203.1"/>
    </source>
</evidence>
<evidence type="ECO:0000256" key="15">
    <source>
        <dbReference type="PIRSR" id="PIRSR621190-2"/>
    </source>
</evidence>
<feature type="binding site" evidence="15">
    <location>
        <position position="1128"/>
    </location>
    <ligand>
        <name>Zn(2+)</name>
        <dbReference type="ChEBI" id="CHEBI:29105"/>
        <label>1</label>
    </ligand>
</feature>
<protein>
    <submittedName>
        <fullName evidence="18">Matrix metalloproteinase-14</fullName>
    </submittedName>
</protein>
<feature type="binding site" evidence="15">
    <location>
        <position position="1137"/>
    </location>
    <ligand>
        <name>Ca(2+)</name>
        <dbReference type="ChEBI" id="CHEBI:29108"/>
        <label>1</label>
    </ligand>
</feature>
<feature type="transmembrane region" description="Helical" evidence="16">
    <location>
        <begin position="39"/>
        <end position="59"/>
    </location>
</feature>
<dbReference type="InterPro" id="IPR036375">
    <property type="entry name" value="Hemopexin-like_dom_sf"/>
</dbReference>
<dbReference type="InterPro" id="IPR001818">
    <property type="entry name" value="Pept_M10_metallopeptidase"/>
</dbReference>
<feature type="binding site" evidence="15">
    <location>
        <position position="1106"/>
    </location>
    <ligand>
        <name>Ca(2+)</name>
        <dbReference type="ChEBI" id="CHEBI:29108"/>
        <label>3</label>
    </ligand>
</feature>
<dbReference type="PANTHER" id="PTHR31511:SF12">
    <property type="entry name" value="RHO TERMINATION FACTOR N-TERMINAL DOMAIN-CONTAINING PROTEIN"/>
    <property type="match status" value="1"/>
</dbReference>
<dbReference type="Gene3D" id="3.40.1800.10">
    <property type="entry name" value="His-Me finger endonucleases"/>
    <property type="match status" value="1"/>
</dbReference>
<dbReference type="PRINTS" id="PR00138">
    <property type="entry name" value="MATRIXIN"/>
</dbReference>
<feature type="active site" evidence="14">
    <location>
        <position position="1160"/>
    </location>
</feature>
<dbReference type="GO" id="GO:0004984">
    <property type="term" value="F:olfactory receptor activity"/>
    <property type="evidence" value="ECO:0007669"/>
    <property type="project" value="InterPro"/>
</dbReference>
<evidence type="ECO:0000256" key="14">
    <source>
        <dbReference type="PIRSR" id="PIRSR621190-1"/>
    </source>
</evidence>
<dbReference type="Pfam" id="PF00413">
    <property type="entry name" value="Peptidase_M10"/>
    <property type="match status" value="1"/>
</dbReference>
<feature type="binding site" evidence="15">
    <location>
        <position position="1169"/>
    </location>
    <ligand>
        <name>Zn(2+)</name>
        <dbReference type="ChEBI" id="CHEBI:29105"/>
        <label>2</label>
        <note>catalytic</note>
    </ligand>
</feature>
<keyword evidence="12" id="KW-0675">Receptor</keyword>
<evidence type="ECO:0000256" key="10">
    <source>
        <dbReference type="ARBA" id="ARBA00022989"/>
    </source>
</evidence>
<evidence type="ECO:0000256" key="2">
    <source>
        <dbReference type="ARBA" id="ARBA00010370"/>
    </source>
</evidence>
<dbReference type="GO" id="GO:0031012">
    <property type="term" value="C:extracellular matrix"/>
    <property type="evidence" value="ECO:0007669"/>
    <property type="project" value="InterPro"/>
</dbReference>
<keyword evidence="5 16" id="KW-0812">Transmembrane</keyword>
<dbReference type="SMART" id="SM00235">
    <property type="entry name" value="ZnMc"/>
    <property type="match status" value="1"/>
</dbReference>
<feature type="transmembrane region" description="Helical" evidence="16">
    <location>
        <begin position="170"/>
        <end position="191"/>
    </location>
</feature>
<evidence type="ECO:0000256" key="16">
    <source>
        <dbReference type="SAM" id="Phobius"/>
    </source>
</evidence>
<keyword evidence="4" id="KW-0645">Protease</keyword>
<dbReference type="Gene3D" id="3.40.390.10">
    <property type="entry name" value="Collagenase (Catalytic Domain)"/>
    <property type="match status" value="1"/>
</dbReference>
<evidence type="ECO:0000259" key="17">
    <source>
        <dbReference type="SMART" id="SM00235"/>
    </source>
</evidence>
<dbReference type="InterPro" id="IPR038563">
    <property type="entry name" value="Endonuclease_7_sf"/>
</dbReference>
<feature type="binding site" evidence="15">
    <location>
        <position position="1088"/>
    </location>
    <ligand>
        <name>Zn(2+)</name>
        <dbReference type="ChEBI" id="CHEBI:29105"/>
        <label>1</label>
    </ligand>
</feature>
<organism evidence="18 19">
    <name type="scientific">Trachymyrmex septentrionalis</name>
    <dbReference type="NCBI Taxonomy" id="34720"/>
    <lineage>
        <taxon>Eukaryota</taxon>
        <taxon>Metazoa</taxon>
        <taxon>Ecdysozoa</taxon>
        <taxon>Arthropoda</taxon>
        <taxon>Hexapoda</taxon>
        <taxon>Insecta</taxon>
        <taxon>Pterygota</taxon>
        <taxon>Neoptera</taxon>
        <taxon>Endopterygota</taxon>
        <taxon>Hymenoptera</taxon>
        <taxon>Apocrita</taxon>
        <taxon>Aculeata</taxon>
        <taxon>Formicoidea</taxon>
        <taxon>Formicidae</taxon>
        <taxon>Myrmicinae</taxon>
        <taxon>Trachymyrmex</taxon>
    </lineage>
</organism>
<feature type="binding site" evidence="15">
    <location>
        <position position="1078"/>
    </location>
    <ligand>
        <name>Ca(2+)</name>
        <dbReference type="ChEBI" id="CHEBI:29108"/>
        <label>2</label>
    </ligand>
</feature>
<proteinExistence type="inferred from homology"/>
<evidence type="ECO:0000256" key="3">
    <source>
        <dbReference type="ARBA" id="ARBA00022606"/>
    </source>
</evidence>
<evidence type="ECO:0000256" key="4">
    <source>
        <dbReference type="ARBA" id="ARBA00022670"/>
    </source>
</evidence>
<evidence type="ECO:0000256" key="8">
    <source>
        <dbReference type="ARBA" id="ARBA00022801"/>
    </source>
</evidence>
<comment type="subcellular location">
    <subcellularLocation>
        <location evidence="1">Membrane</location>
        <topology evidence="1">Multi-pass membrane protein</topology>
    </subcellularLocation>
</comment>
<feature type="binding site" evidence="15">
    <location>
        <position position="1177"/>
    </location>
    <ligand>
        <name>Zn(2+)</name>
        <dbReference type="ChEBI" id="CHEBI:29105"/>
        <label>2</label>
        <note>catalytic</note>
    </ligand>
</feature>
<dbReference type="InterPro" id="IPR044925">
    <property type="entry name" value="His-Me_finger_sf"/>
</dbReference>
<feature type="domain" description="Peptidase metallopeptidase" evidence="17">
    <location>
        <begin position="1026"/>
        <end position="1207"/>
    </location>
</feature>
<feature type="binding site" evidence="15">
    <location>
        <position position="1159"/>
    </location>
    <ligand>
        <name>Zn(2+)</name>
        <dbReference type="ChEBI" id="CHEBI:29105"/>
        <label>2</label>
        <note>catalytic</note>
    </ligand>
</feature>
<evidence type="ECO:0000256" key="5">
    <source>
        <dbReference type="ARBA" id="ARBA00022692"/>
    </source>
</evidence>
<dbReference type="Gene3D" id="2.110.10.10">
    <property type="entry name" value="Hemopexin-like domain"/>
    <property type="match status" value="1"/>
</dbReference>
<keyword evidence="8" id="KW-0378">Hydrolase</keyword>
<dbReference type="GO" id="GO:0016020">
    <property type="term" value="C:membrane"/>
    <property type="evidence" value="ECO:0007669"/>
    <property type="project" value="UniProtKB-SubCell"/>
</dbReference>
<dbReference type="GO" id="GO:0005549">
    <property type="term" value="F:odorant binding"/>
    <property type="evidence" value="ECO:0007669"/>
    <property type="project" value="InterPro"/>
</dbReference>
<keyword evidence="13" id="KW-0807">Transducer</keyword>
<dbReference type="PANTHER" id="PTHR31511">
    <property type="entry name" value="PROTEIN CBG23764"/>
    <property type="match status" value="1"/>
</dbReference>
<feature type="binding site" evidence="15">
    <location>
        <position position="1130"/>
    </location>
    <ligand>
        <name>Ca(2+)</name>
        <dbReference type="ChEBI" id="CHEBI:29108"/>
        <label>3</label>
    </ligand>
</feature>
<dbReference type="SUPFAM" id="SSF54060">
    <property type="entry name" value="His-Me finger endonucleases"/>
    <property type="match status" value="1"/>
</dbReference>
<feature type="transmembrane region" description="Helical" evidence="16">
    <location>
        <begin position="121"/>
        <end position="141"/>
    </location>
</feature>
<keyword evidence="3" id="KW-0716">Sensory transduction</keyword>
<keyword evidence="19" id="KW-1185">Reference proteome</keyword>